<sequence length="316" mass="35482">MRALMAVLLAAVLVMAYGSGGPAATAGAPEMKNLEHGTMSYWRDVKFTPDTTDPTGKRGRWAGWFHQDVVDASKLKDGVIRGKIDGQWLDLKVVSLPDDFCKWNFEKRQEQLRFIAKMMAMPEGAMGGMMKPEVSGPHNAMVASHGMKRKDSDFDINNAVKGTGWLPTQEKLPEMLALLKSTWDDSMQKKLALLESLYTKATDVYDRTKQASLELYSQPNFETHSFLNQMVDPGVAVVYLDLPKSYELRCVAQMLHPDDPGLSEYEKQVVEYINLVHDYFHGQSPRKSIGVIYHVVQVFDNSPGRMRGQRVVPALP</sequence>
<dbReference type="AlphaFoldDB" id="A0A938BUC9"/>
<dbReference type="Proteomes" id="UP000779900">
    <property type="component" value="Unassembled WGS sequence"/>
</dbReference>
<gene>
    <name evidence="2" type="ORF">FJY68_08190</name>
</gene>
<feature type="chain" id="PRO_5037658180" evidence="1">
    <location>
        <begin position="17"/>
        <end position="316"/>
    </location>
</feature>
<organism evidence="2 3">
    <name type="scientific">candidate division WOR-3 bacterium</name>
    <dbReference type="NCBI Taxonomy" id="2052148"/>
    <lineage>
        <taxon>Bacteria</taxon>
        <taxon>Bacteria division WOR-3</taxon>
    </lineage>
</organism>
<accession>A0A938BUC9</accession>
<protein>
    <submittedName>
        <fullName evidence="2">Uncharacterized protein</fullName>
    </submittedName>
</protein>
<proteinExistence type="predicted"/>
<feature type="signal peptide" evidence="1">
    <location>
        <begin position="1"/>
        <end position="16"/>
    </location>
</feature>
<keyword evidence="1" id="KW-0732">Signal</keyword>
<name>A0A938BUC9_UNCW3</name>
<evidence type="ECO:0000313" key="3">
    <source>
        <dbReference type="Proteomes" id="UP000779900"/>
    </source>
</evidence>
<evidence type="ECO:0000256" key="1">
    <source>
        <dbReference type="SAM" id="SignalP"/>
    </source>
</evidence>
<reference evidence="2" key="1">
    <citation type="submission" date="2019-03" db="EMBL/GenBank/DDBJ databases">
        <title>Lake Tanganyika Metagenome-Assembled Genomes (MAGs).</title>
        <authorList>
            <person name="Tran P."/>
        </authorList>
    </citation>
    <scope>NUCLEOTIDE SEQUENCE</scope>
    <source>
        <strain evidence="2">K_DeepCast_150m_m2_040</strain>
    </source>
</reference>
<comment type="caution">
    <text evidence="2">The sequence shown here is derived from an EMBL/GenBank/DDBJ whole genome shotgun (WGS) entry which is preliminary data.</text>
</comment>
<dbReference type="EMBL" id="VGIR01000045">
    <property type="protein sequence ID" value="MBM3331813.1"/>
    <property type="molecule type" value="Genomic_DNA"/>
</dbReference>
<evidence type="ECO:0000313" key="2">
    <source>
        <dbReference type="EMBL" id="MBM3331813.1"/>
    </source>
</evidence>